<feature type="compositionally biased region" description="Basic and acidic residues" evidence="1">
    <location>
        <begin position="467"/>
        <end position="486"/>
    </location>
</feature>
<feature type="region of interest" description="Disordered" evidence="1">
    <location>
        <begin position="302"/>
        <end position="342"/>
    </location>
</feature>
<evidence type="ECO:0000313" key="3">
    <source>
        <dbReference type="EMBL" id="OXB56803.1"/>
    </source>
</evidence>
<evidence type="ECO:0000313" key="4">
    <source>
        <dbReference type="Proteomes" id="UP000198323"/>
    </source>
</evidence>
<proteinExistence type="predicted"/>
<dbReference type="STRING" id="9009.A0A226MNC4"/>
<feature type="compositionally biased region" description="Basic and acidic residues" evidence="1">
    <location>
        <begin position="429"/>
        <end position="455"/>
    </location>
</feature>
<feature type="compositionally biased region" description="Basic and acidic residues" evidence="1">
    <location>
        <begin position="515"/>
        <end position="525"/>
    </location>
</feature>
<sequence>MLNVDPLVLESPQKFFLRVKRKLQEKQQQQKVADLTSSSSNKLNVPPPTAAEKPAVKSALGELPPSAHTKCVTAAKNNEDDFLVESVDADDEMSLNTATSIADVCSTPSEPGDQLEERGGNREAKHTKLQQEKGWLQPSSRRAEQRAGKTLEAAAQKPTQRFCNVVLSTPEVCIPRKQKENCNGPLDKPRTDQIAVPADKEKRICLASWRIKVMNGNTAVCVEGRRKDMKDMLWHSNAVVECIAYNQVKTSSGSIYLLQGHMDSVSMRKEGYPYQFIKRFKFGFSKRWKEHVEELLKEIRRKERKKRKGEDENEGSDTVVDPDVLENAEDSVRNGRKRETRNTTYEVLPKNNEHAYQTPKHKPTLSSSNAIYTRSGRLVKPPLSFWCGEREFVDQGLNVTIQKGGIDYLSMMYSTEKPKRKTSSLCKTTEGRDSVKTVEGKTKSQDKGKSKEKRISSKTKTVSAGSREARRFISDDESDHGSDTKKSKTSLSNKETRLNTEDANKRNCNSRTVGTRKEKTGKEYGEPTADQNTYSLRSAKKPLQDKPLTEESSSKDGEEESSDYIKLSVRRKNKPLLPQKIQNSESWSACDRLQGSTDEGSGEHRAVTRSAAAASHRVQLRQRIPAFIGSSDSSEEETSSGEEYHVREKKSEVSNKKANGDVFDTATSSAAKPSESKRDKVHKTLDFFSRAADGWSQKELQKLHRQVVPLSSEGKAGLGYEEA</sequence>
<organism evidence="3 4">
    <name type="scientific">Callipepla squamata</name>
    <name type="common">Scaled quail</name>
    <dbReference type="NCBI Taxonomy" id="9009"/>
    <lineage>
        <taxon>Eukaryota</taxon>
        <taxon>Metazoa</taxon>
        <taxon>Chordata</taxon>
        <taxon>Craniata</taxon>
        <taxon>Vertebrata</taxon>
        <taxon>Euteleostomi</taxon>
        <taxon>Archelosauria</taxon>
        <taxon>Archosauria</taxon>
        <taxon>Dinosauria</taxon>
        <taxon>Saurischia</taxon>
        <taxon>Theropoda</taxon>
        <taxon>Coelurosauria</taxon>
        <taxon>Aves</taxon>
        <taxon>Neognathae</taxon>
        <taxon>Galloanserae</taxon>
        <taxon>Galliformes</taxon>
        <taxon>Odontophoridae</taxon>
        <taxon>Callipepla</taxon>
    </lineage>
</organism>
<feature type="region of interest" description="Disordered" evidence="1">
    <location>
        <begin position="27"/>
        <end position="54"/>
    </location>
</feature>
<dbReference type="InterPro" id="IPR015216">
    <property type="entry name" value="SANTA"/>
</dbReference>
<comment type="caution">
    <text evidence="3">The sequence shown here is derived from an EMBL/GenBank/DDBJ whole genome shotgun (WGS) entry which is preliminary data.</text>
</comment>
<feature type="compositionally biased region" description="Basic and acidic residues" evidence="1">
    <location>
        <begin position="542"/>
        <end position="556"/>
    </location>
</feature>
<dbReference type="AlphaFoldDB" id="A0A226MNC4"/>
<dbReference type="Pfam" id="PF09133">
    <property type="entry name" value="SANTA"/>
    <property type="match status" value="1"/>
</dbReference>
<dbReference type="PANTHER" id="PTHR16124">
    <property type="entry name" value="MIS18-BINDING PROTEIN 1"/>
    <property type="match status" value="1"/>
</dbReference>
<evidence type="ECO:0000256" key="1">
    <source>
        <dbReference type="SAM" id="MobiDB-lite"/>
    </source>
</evidence>
<protein>
    <recommendedName>
        <fullName evidence="2">SANTA domain-containing protein</fullName>
    </recommendedName>
</protein>
<dbReference type="PANTHER" id="PTHR16124:SF3">
    <property type="entry name" value="MIS18-BINDING PROTEIN 1"/>
    <property type="match status" value="1"/>
</dbReference>
<evidence type="ECO:0000259" key="2">
    <source>
        <dbReference type="Pfam" id="PF09133"/>
    </source>
</evidence>
<feature type="compositionally biased region" description="Basic and acidic residues" evidence="1">
    <location>
        <begin position="642"/>
        <end position="659"/>
    </location>
</feature>
<keyword evidence="4" id="KW-1185">Reference proteome</keyword>
<feature type="domain" description="SANTA" evidence="2">
    <location>
        <begin position="204"/>
        <end position="290"/>
    </location>
</feature>
<name>A0A226MNC4_CALSU</name>
<dbReference type="InterPro" id="IPR039110">
    <property type="entry name" value="KNL2-like"/>
</dbReference>
<dbReference type="GO" id="GO:0000775">
    <property type="term" value="C:chromosome, centromeric region"/>
    <property type="evidence" value="ECO:0007669"/>
    <property type="project" value="TreeGrafter"/>
</dbReference>
<reference evidence="3 4" key="1">
    <citation type="submission" date="2016-07" db="EMBL/GenBank/DDBJ databases">
        <title>Disparate Historic Effective Population Sizes Predicted by Modern Levels of Genome Diversity for the Scaled Quail (Callipepla squamata) and the Northern Bobwhite (Colinus virginianus): Inferences from First and Second Generation Draft Genome Assemblies for Sympatric New World Quail.</title>
        <authorList>
            <person name="Oldeschulte D.L."/>
            <person name="Halley Y.A."/>
            <person name="Bhattarai E.K."/>
            <person name="Brashear W.A."/>
            <person name="Hill J."/>
            <person name="Metz R.P."/>
            <person name="Johnson C.D."/>
            <person name="Rollins D."/>
            <person name="Peterson M.J."/>
            <person name="Bickhart D.M."/>
            <person name="Decker J.E."/>
            <person name="Seabury C.M."/>
        </authorList>
    </citation>
    <scope>NUCLEOTIDE SEQUENCE [LARGE SCALE GENOMIC DNA]</scope>
    <source>
        <strain evidence="3 4">Texas</strain>
        <tissue evidence="3">Leg muscle</tissue>
    </source>
</reference>
<dbReference type="OrthoDB" id="118550at2759"/>
<feature type="region of interest" description="Disordered" evidence="1">
    <location>
        <begin position="103"/>
        <end position="146"/>
    </location>
</feature>
<dbReference type="Proteomes" id="UP000198323">
    <property type="component" value="Unassembled WGS sequence"/>
</dbReference>
<feature type="region of interest" description="Disordered" evidence="1">
    <location>
        <begin position="417"/>
        <end position="681"/>
    </location>
</feature>
<dbReference type="EMBL" id="MCFN01000610">
    <property type="protein sequence ID" value="OXB56803.1"/>
    <property type="molecule type" value="Genomic_DNA"/>
</dbReference>
<feature type="compositionally biased region" description="Basic and acidic residues" evidence="1">
    <location>
        <begin position="494"/>
        <end position="505"/>
    </location>
</feature>
<feature type="compositionally biased region" description="Basic and acidic residues" evidence="1">
    <location>
        <begin position="115"/>
        <end position="131"/>
    </location>
</feature>
<gene>
    <name evidence="3" type="ORF">ASZ78_014378</name>
</gene>
<accession>A0A226MNC4</accession>